<dbReference type="GO" id="GO:0030313">
    <property type="term" value="C:cell envelope"/>
    <property type="evidence" value="ECO:0007669"/>
    <property type="project" value="UniProtKB-SubCell"/>
</dbReference>
<feature type="domain" description="Imelysin-like" evidence="4">
    <location>
        <begin position="96"/>
        <end position="367"/>
    </location>
</feature>
<keyword evidence="2" id="KW-0732">Signal</keyword>
<dbReference type="Pfam" id="PF09375">
    <property type="entry name" value="Peptidase_M75"/>
    <property type="match status" value="1"/>
</dbReference>
<evidence type="ECO:0000256" key="2">
    <source>
        <dbReference type="ARBA" id="ARBA00022729"/>
    </source>
</evidence>
<dbReference type="InterPro" id="IPR018976">
    <property type="entry name" value="Imelysin-like"/>
</dbReference>
<reference evidence="5 6" key="1">
    <citation type="journal article" date="2013" name="Genome Announc.">
        <title>Draft Genome Sequence of Psychrobacter aquaticus Strain CMS 56T, Isolated from a Cyanobacterial Mat Sample Collected from Water Bodies in the McMurdo Dry Valley Region of Antarctica.</title>
        <authorList>
            <person name="Reddy G.S."/>
            <person name="Ara S."/>
            <person name="Singh A."/>
            <person name="Kumar Pinnaka A."/>
            <person name="Shivaji S."/>
        </authorList>
    </citation>
    <scope>NUCLEOTIDE SEQUENCE [LARGE SCALE GENOMIC DNA]</scope>
    <source>
        <strain evidence="5 6">CMS 56</strain>
    </source>
</reference>
<evidence type="ECO:0000256" key="1">
    <source>
        <dbReference type="ARBA" id="ARBA00004196"/>
    </source>
</evidence>
<gene>
    <name evidence="5" type="ORF">M917_1092</name>
</gene>
<dbReference type="EMBL" id="AUSW01000016">
    <property type="protein sequence ID" value="ERL56032.1"/>
    <property type="molecule type" value="Genomic_DNA"/>
</dbReference>
<dbReference type="Proteomes" id="UP000016761">
    <property type="component" value="Unassembled WGS sequence"/>
</dbReference>
<proteinExistence type="predicted"/>
<sequence length="396" mass="42126">MPYQVVYNITEKSMKINHALAMALSALSAGLLISCVKPADENKAPDVDSQKVAQDSTASASSVEGTGDSAVQMTAVDISADTEKAYLTHVANNIVIPAYADAAKQSDILYDLAQKHCQQAPVDGTELQALRDQWLVLAQAWSSAEMINFGPATASMSNLYINYYPDERGLVHSGVAELIAANPNLTPEQLANESAIVQGVPGLEEVLYANDSLDAGQCAYVISASSALSTRLKDIEKNWQQNATELLAIDKTAESDQGLNQWFNSLLSLVETMKSNAIEQPLGLAGKAKGHVPAATAGQSRAIINAKLATLNTVLTDPVLTAILSSNNENNVADSLSTALADTTTLLAQIPEDLTTADKATQQKLHDHLITVTRLIKRQLIPTLGIRVGFNSTDGD</sequence>
<evidence type="ECO:0000313" key="5">
    <source>
        <dbReference type="EMBL" id="ERL56032.1"/>
    </source>
</evidence>
<accession>U4T3Y5</accession>
<keyword evidence="6" id="KW-1185">Reference proteome</keyword>
<evidence type="ECO:0000256" key="3">
    <source>
        <dbReference type="SAM" id="MobiDB-lite"/>
    </source>
</evidence>
<feature type="compositionally biased region" description="Polar residues" evidence="3">
    <location>
        <begin position="51"/>
        <end position="65"/>
    </location>
</feature>
<evidence type="ECO:0000313" key="6">
    <source>
        <dbReference type="Proteomes" id="UP000016761"/>
    </source>
</evidence>
<dbReference type="Gene3D" id="1.20.1420.20">
    <property type="entry name" value="M75 peptidase, HXXE motif"/>
    <property type="match status" value="1"/>
</dbReference>
<comment type="subcellular location">
    <subcellularLocation>
        <location evidence="1">Cell envelope</location>
    </subcellularLocation>
</comment>
<feature type="region of interest" description="Disordered" evidence="3">
    <location>
        <begin position="43"/>
        <end position="65"/>
    </location>
</feature>
<protein>
    <submittedName>
        <fullName evidence="5">Iron-regulated protein A</fullName>
    </submittedName>
</protein>
<dbReference type="STRING" id="1354303.M917_1092"/>
<evidence type="ECO:0000259" key="4">
    <source>
        <dbReference type="Pfam" id="PF09375"/>
    </source>
</evidence>
<comment type="caution">
    <text evidence="5">The sequence shown here is derived from an EMBL/GenBank/DDBJ whole genome shotgun (WGS) entry which is preliminary data.</text>
</comment>
<dbReference type="InterPro" id="IPR038352">
    <property type="entry name" value="Imelysin_sf"/>
</dbReference>
<dbReference type="eggNOG" id="COG3489">
    <property type="taxonomic scope" value="Bacteria"/>
</dbReference>
<organism evidence="5 6">
    <name type="scientific">Psychrobacter aquaticus CMS 56</name>
    <dbReference type="NCBI Taxonomy" id="1354303"/>
    <lineage>
        <taxon>Bacteria</taxon>
        <taxon>Pseudomonadati</taxon>
        <taxon>Pseudomonadota</taxon>
        <taxon>Gammaproteobacteria</taxon>
        <taxon>Moraxellales</taxon>
        <taxon>Moraxellaceae</taxon>
        <taxon>Psychrobacter</taxon>
    </lineage>
</organism>
<dbReference type="PATRIC" id="fig|1354303.4.peg.1075"/>
<dbReference type="AlphaFoldDB" id="U4T3Y5"/>
<name>U4T3Y5_9GAMM</name>